<evidence type="ECO:0000313" key="1">
    <source>
        <dbReference type="EMBL" id="POM66131.1"/>
    </source>
</evidence>
<reference evidence="1 2" key="1">
    <citation type="journal article" date="2017" name="Genome Biol. Evol.">
        <title>Phytophthora megakarya and P. palmivora, closely related causal agents of cacao black pod rot, underwent increases in genome sizes and gene numbers by different mechanisms.</title>
        <authorList>
            <person name="Ali S.S."/>
            <person name="Shao J."/>
            <person name="Lary D.J."/>
            <person name="Kronmiller B."/>
            <person name="Shen D."/>
            <person name="Strem M.D."/>
            <person name="Amoako-Attah I."/>
            <person name="Akrofi A.Y."/>
            <person name="Begoude B.A."/>
            <person name="Ten Hoopen G.M."/>
            <person name="Coulibaly K."/>
            <person name="Kebe B.I."/>
            <person name="Melnick R.L."/>
            <person name="Guiltinan M.J."/>
            <person name="Tyler B.M."/>
            <person name="Meinhardt L.W."/>
            <person name="Bailey B.A."/>
        </authorList>
    </citation>
    <scope>NUCLEOTIDE SEQUENCE [LARGE SCALE GENOMIC DNA]</scope>
    <source>
        <strain evidence="2">sbr112.9</strain>
    </source>
</reference>
<keyword evidence="2" id="KW-1185">Reference proteome</keyword>
<name>A0A2P4XKP5_9STRA</name>
<accession>A0A2P4XKP5</accession>
<gene>
    <name evidence="1" type="ORF">PHPALM_18055</name>
</gene>
<dbReference type="AlphaFoldDB" id="A0A2P4XKP5"/>
<dbReference type="Proteomes" id="UP000237271">
    <property type="component" value="Unassembled WGS sequence"/>
</dbReference>
<comment type="caution">
    <text evidence="1">The sequence shown here is derived from an EMBL/GenBank/DDBJ whole genome shotgun (WGS) entry which is preliminary data.</text>
</comment>
<evidence type="ECO:0000313" key="2">
    <source>
        <dbReference type="Proteomes" id="UP000237271"/>
    </source>
</evidence>
<protein>
    <submittedName>
        <fullName evidence="1">Pol protein</fullName>
    </submittedName>
</protein>
<sequence>MSVNIPEPIPFGYALPFTVILISFISCGASESSQHFSPHTFMFGYIKDHTTATCSCDPVTFTKQRATRLGSEILKNPEDPVYPLAKEYSDVVSKHPSSQLPPDWGVRHEIDLVPDTKYCVTRQWPLPREQCEVIDAFVVKWI</sequence>
<organism evidence="1 2">
    <name type="scientific">Phytophthora palmivora</name>
    <dbReference type="NCBI Taxonomy" id="4796"/>
    <lineage>
        <taxon>Eukaryota</taxon>
        <taxon>Sar</taxon>
        <taxon>Stramenopiles</taxon>
        <taxon>Oomycota</taxon>
        <taxon>Peronosporomycetes</taxon>
        <taxon>Peronosporales</taxon>
        <taxon>Peronosporaceae</taxon>
        <taxon>Phytophthora</taxon>
    </lineage>
</organism>
<dbReference type="SUPFAM" id="SSF56672">
    <property type="entry name" value="DNA/RNA polymerases"/>
    <property type="match status" value="1"/>
</dbReference>
<dbReference type="EMBL" id="NCKW01009731">
    <property type="protein sequence ID" value="POM66131.1"/>
    <property type="molecule type" value="Genomic_DNA"/>
</dbReference>
<proteinExistence type="predicted"/>
<dbReference type="InterPro" id="IPR043502">
    <property type="entry name" value="DNA/RNA_pol_sf"/>
</dbReference>